<dbReference type="GO" id="GO:0009002">
    <property type="term" value="F:serine-type D-Ala-D-Ala carboxypeptidase activity"/>
    <property type="evidence" value="ECO:0007669"/>
    <property type="project" value="InterPro"/>
</dbReference>
<keyword evidence="4" id="KW-1003">Cell membrane</keyword>
<evidence type="ECO:0000256" key="1">
    <source>
        <dbReference type="ARBA" id="ARBA00004167"/>
    </source>
</evidence>
<evidence type="ECO:0000313" key="16">
    <source>
        <dbReference type="EMBL" id="OGC15648.1"/>
    </source>
</evidence>
<dbReference type="GO" id="GO:0005886">
    <property type="term" value="C:plasma membrane"/>
    <property type="evidence" value="ECO:0007669"/>
    <property type="project" value="UniProtKB-SubCell"/>
</dbReference>
<feature type="domain" description="Penicillin-binding protein dimerisation" evidence="15">
    <location>
        <begin position="48"/>
        <end position="216"/>
    </location>
</feature>
<keyword evidence="5" id="KW-0997">Cell inner membrane</keyword>
<dbReference type="GO" id="GO:0009252">
    <property type="term" value="P:peptidoglycan biosynthetic process"/>
    <property type="evidence" value="ECO:0007669"/>
    <property type="project" value="UniProtKB-KW"/>
</dbReference>
<dbReference type="PANTHER" id="PTHR30627">
    <property type="entry name" value="PEPTIDOGLYCAN D,D-TRANSPEPTIDASE"/>
    <property type="match status" value="1"/>
</dbReference>
<dbReference type="NCBIfam" id="TIGR03423">
    <property type="entry name" value="pbp2_mrdA"/>
    <property type="match status" value="1"/>
</dbReference>
<evidence type="ECO:0000256" key="12">
    <source>
        <dbReference type="ARBA" id="ARBA00023136"/>
    </source>
</evidence>
<evidence type="ECO:0000256" key="13">
    <source>
        <dbReference type="ARBA" id="ARBA00023316"/>
    </source>
</evidence>
<evidence type="ECO:0000256" key="5">
    <source>
        <dbReference type="ARBA" id="ARBA00022519"/>
    </source>
</evidence>
<dbReference type="Proteomes" id="UP000177905">
    <property type="component" value="Unassembled WGS sequence"/>
</dbReference>
<keyword evidence="9" id="KW-0133">Cell shape</keyword>
<dbReference type="Pfam" id="PF00905">
    <property type="entry name" value="Transpeptidase"/>
    <property type="match status" value="1"/>
</dbReference>
<evidence type="ECO:0000256" key="10">
    <source>
        <dbReference type="ARBA" id="ARBA00022984"/>
    </source>
</evidence>
<evidence type="ECO:0000259" key="14">
    <source>
        <dbReference type="Pfam" id="PF00905"/>
    </source>
</evidence>
<comment type="caution">
    <text evidence="16">The sequence shown here is derived from an EMBL/GenBank/DDBJ whole genome shotgun (WGS) entry which is preliminary data.</text>
</comment>
<dbReference type="GO" id="GO:0071972">
    <property type="term" value="F:peptidoglycan L,D-transpeptidase activity"/>
    <property type="evidence" value="ECO:0007669"/>
    <property type="project" value="TreeGrafter"/>
</dbReference>
<evidence type="ECO:0000313" key="17">
    <source>
        <dbReference type="Proteomes" id="UP000177905"/>
    </source>
</evidence>
<keyword evidence="7" id="KW-0812">Transmembrane</keyword>
<dbReference type="InterPro" id="IPR005311">
    <property type="entry name" value="PBP_dimer"/>
</dbReference>
<keyword evidence="11" id="KW-1133">Transmembrane helix</keyword>
<evidence type="ECO:0000256" key="8">
    <source>
        <dbReference type="ARBA" id="ARBA00022801"/>
    </source>
</evidence>
<dbReference type="GO" id="GO:0071555">
    <property type="term" value="P:cell wall organization"/>
    <property type="evidence" value="ECO:0007669"/>
    <property type="project" value="UniProtKB-KW"/>
</dbReference>
<dbReference type="GO" id="GO:0008658">
    <property type="term" value="F:penicillin binding"/>
    <property type="evidence" value="ECO:0007669"/>
    <property type="project" value="InterPro"/>
</dbReference>
<evidence type="ECO:0000256" key="3">
    <source>
        <dbReference type="ARBA" id="ARBA00007171"/>
    </source>
</evidence>
<dbReference type="Pfam" id="PF03717">
    <property type="entry name" value="PBP_dimer"/>
    <property type="match status" value="1"/>
</dbReference>
<dbReference type="GO" id="GO:0008360">
    <property type="term" value="P:regulation of cell shape"/>
    <property type="evidence" value="ECO:0007669"/>
    <property type="project" value="UniProtKB-KW"/>
</dbReference>
<evidence type="ECO:0000256" key="6">
    <source>
        <dbReference type="ARBA" id="ARBA00022670"/>
    </source>
</evidence>
<gene>
    <name evidence="16" type="ORF">A2290_06200</name>
</gene>
<dbReference type="InterPro" id="IPR017790">
    <property type="entry name" value="Penicillin-binding_protein_2"/>
</dbReference>
<dbReference type="PANTHER" id="PTHR30627:SF2">
    <property type="entry name" value="PEPTIDOGLYCAN D,D-TRANSPEPTIDASE MRDA"/>
    <property type="match status" value="1"/>
</dbReference>
<dbReference type="Gene3D" id="3.90.1310.10">
    <property type="entry name" value="Penicillin-binding protein 2a (Domain 2)"/>
    <property type="match status" value="1"/>
</dbReference>
<protein>
    <submittedName>
        <fullName evidence="16">Penicillin-binding protein 2</fullName>
    </submittedName>
</protein>
<dbReference type="EMBL" id="MEUA01000018">
    <property type="protein sequence ID" value="OGC15648.1"/>
    <property type="molecule type" value="Genomic_DNA"/>
</dbReference>
<dbReference type="Gene3D" id="3.30.1390.30">
    <property type="entry name" value="Penicillin-binding protein 2a, domain 3"/>
    <property type="match status" value="1"/>
</dbReference>
<evidence type="ECO:0000259" key="15">
    <source>
        <dbReference type="Pfam" id="PF03717"/>
    </source>
</evidence>
<dbReference type="AlphaFoldDB" id="A0A1F4S5D4"/>
<keyword evidence="6" id="KW-0645">Protease</keyword>
<organism evidence="16 17">
    <name type="scientific">candidate division WOR-1 bacterium RIFOXYB2_FULL_36_35</name>
    <dbReference type="NCBI Taxonomy" id="1802578"/>
    <lineage>
        <taxon>Bacteria</taxon>
        <taxon>Bacillati</taxon>
        <taxon>Saganbacteria</taxon>
    </lineage>
</organism>
<dbReference type="SUPFAM" id="SSF56601">
    <property type="entry name" value="beta-lactamase/transpeptidase-like"/>
    <property type="match status" value="1"/>
</dbReference>
<dbReference type="Gene3D" id="3.40.710.10">
    <property type="entry name" value="DD-peptidase/beta-lactamase superfamily"/>
    <property type="match status" value="1"/>
</dbReference>
<evidence type="ECO:0000256" key="4">
    <source>
        <dbReference type="ARBA" id="ARBA00022475"/>
    </source>
</evidence>
<dbReference type="InterPro" id="IPR050515">
    <property type="entry name" value="Beta-lactam/transpept"/>
</dbReference>
<reference evidence="16 17" key="1">
    <citation type="journal article" date="2016" name="Nat. Commun.">
        <title>Thousands of microbial genomes shed light on interconnected biogeochemical processes in an aquifer system.</title>
        <authorList>
            <person name="Anantharaman K."/>
            <person name="Brown C.T."/>
            <person name="Hug L.A."/>
            <person name="Sharon I."/>
            <person name="Castelle C.J."/>
            <person name="Probst A.J."/>
            <person name="Thomas B.C."/>
            <person name="Singh A."/>
            <person name="Wilkins M.J."/>
            <person name="Karaoz U."/>
            <person name="Brodie E.L."/>
            <person name="Williams K.H."/>
            <person name="Hubbard S.S."/>
            <person name="Banfield J.F."/>
        </authorList>
    </citation>
    <scope>NUCLEOTIDE SEQUENCE [LARGE SCALE GENOMIC DNA]</scope>
</reference>
<dbReference type="GO" id="GO:0006508">
    <property type="term" value="P:proteolysis"/>
    <property type="evidence" value="ECO:0007669"/>
    <property type="project" value="UniProtKB-KW"/>
</dbReference>
<dbReference type="SUPFAM" id="SSF56519">
    <property type="entry name" value="Penicillin binding protein dimerisation domain"/>
    <property type="match status" value="1"/>
</dbReference>
<keyword evidence="8" id="KW-0378">Hydrolase</keyword>
<comment type="subcellular location">
    <subcellularLocation>
        <location evidence="2">Cell membrane</location>
    </subcellularLocation>
    <subcellularLocation>
        <location evidence="1">Membrane</location>
        <topology evidence="1">Single-pass membrane protein</topology>
    </subcellularLocation>
</comment>
<evidence type="ECO:0000256" key="2">
    <source>
        <dbReference type="ARBA" id="ARBA00004236"/>
    </source>
</evidence>
<keyword evidence="12" id="KW-0472">Membrane</keyword>
<dbReference type="InterPro" id="IPR036138">
    <property type="entry name" value="PBP_dimer_sf"/>
</dbReference>
<dbReference type="InterPro" id="IPR012338">
    <property type="entry name" value="Beta-lactam/transpept-like"/>
</dbReference>
<keyword evidence="10" id="KW-0573">Peptidoglycan synthesis</keyword>
<keyword evidence="13" id="KW-0961">Cell wall biogenesis/degradation</keyword>
<evidence type="ECO:0000256" key="9">
    <source>
        <dbReference type="ARBA" id="ARBA00022960"/>
    </source>
</evidence>
<name>A0A1F4S5D4_UNCSA</name>
<sequence length="575" mass="64115">MNKSRIFLLLLVLMFIFFTFRLIQLQILDYEKNSKLALDNAARLIPVLAPRGVIFDRNGNILVQNRPVFMVYVLPHLLPKNPNPVFEKLGNILRIPKGVILKRFKERKTPIFEGILIARDVPVSVVSEIDEMSFDLPGVEVLKYPLRSYPNKQLAAHVLGFVGEITKEELSLLKDDGYRLGDLIGKDGVDKVYDEYLRGTPGGKRLEVDALGYPVRILEKLNPIPGDSLVLTIDNDLQKKVEDLLGYKEGAVVVLDPNNGEILAMASSPTYDSSKKWEEISKKNHPFMNRAISSYPPGSTFKPVTLSAALEEKVTRSDEMFYCSGAYRLGTRIAKCWKLEGHKSISVLEGLVQSCDVVFYELGRRLGPTKLKKYAKAFGLGEKIGVDLPGEKNGFIPDPEWKEERFGEKWYVGDSINIGIGQGYIQVTPLQLACMYGQIALGKRMKPFVVKKIITSSGEAVFENKPYEISPIEISSGTLGLIRDALHKVVIRGTGINAFVASMEAAGKTGTAENRGVAHAWFVAYAPYNNPKIVVVAFIAHGAHGDRVSALITRDIFEWYLKNRTLKTALQNNLL</sequence>
<evidence type="ECO:0000256" key="7">
    <source>
        <dbReference type="ARBA" id="ARBA00022692"/>
    </source>
</evidence>
<feature type="domain" description="Penicillin-binding protein transpeptidase" evidence="14">
    <location>
        <begin position="250"/>
        <end position="558"/>
    </location>
</feature>
<comment type="similarity">
    <text evidence="3">Belongs to the transpeptidase family.</text>
</comment>
<accession>A0A1F4S5D4</accession>
<evidence type="ECO:0000256" key="11">
    <source>
        <dbReference type="ARBA" id="ARBA00022989"/>
    </source>
</evidence>
<dbReference type="InterPro" id="IPR001460">
    <property type="entry name" value="PCN-bd_Tpept"/>
</dbReference>
<proteinExistence type="inferred from homology"/>